<dbReference type="AlphaFoldDB" id="A0A0E0LA61"/>
<organism evidence="1">
    <name type="scientific">Oryza punctata</name>
    <name type="common">Red rice</name>
    <dbReference type="NCBI Taxonomy" id="4537"/>
    <lineage>
        <taxon>Eukaryota</taxon>
        <taxon>Viridiplantae</taxon>
        <taxon>Streptophyta</taxon>
        <taxon>Embryophyta</taxon>
        <taxon>Tracheophyta</taxon>
        <taxon>Spermatophyta</taxon>
        <taxon>Magnoliopsida</taxon>
        <taxon>Liliopsida</taxon>
        <taxon>Poales</taxon>
        <taxon>Poaceae</taxon>
        <taxon>BOP clade</taxon>
        <taxon>Oryzoideae</taxon>
        <taxon>Oryzeae</taxon>
        <taxon>Oryzinae</taxon>
        <taxon>Oryza</taxon>
    </lineage>
</organism>
<dbReference type="EnsemblPlants" id="OPUNC06G09550.1">
    <property type="protein sequence ID" value="OPUNC06G09550.1"/>
    <property type="gene ID" value="OPUNC06G09550"/>
</dbReference>
<dbReference type="Proteomes" id="UP000026962">
    <property type="component" value="Chromosome 6"/>
</dbReference>
<keyword evidence="2" id="KW-1185">Reference proteome</keyword>
<reference evidence="1" key="2">
    <citation type="submission" date="2018-05" db="EMBL/GenBank/DDBJ databases">
        <title>OpunRS2 (Oryza punctata Reference Sequence Version 2).</title>
        <authorList>
            <person name="Zhang J."/>
            <person name="Kudrna D."/>
            <person name="Lee S."/>
            <person name="Talag J."/>
            <person name="Welchert J."/>
            <person name="Wing R.A."/>
        </authorList>
    </citation>
    <scope>NUCLEOTIDE SEQUENCE [LARGE SCALE GENOMIC DNA]</scope>
</reference>
<sequence>MDLVAVAASPAVTGGSGVGGGVSGGRGWIRRCWLPLSPLASLPRQIRRRPRVAPVVVVAAEGGY</sequence>
<dbReference type="HOGENOM" id="CLU_2871599_0_0_1"/>
<reference evidence="1" key="1">
    <citation type="submission" date="2015-04" db="UniProtKB">
        <authorList>
            <consortium name="EnsemblPlants"/>
        </authorList>
    </citation>
    <scope>IDENTIFICATION</scope>
</reference>
<protein>
    <submittedName>
        <fullName evidence="1">Uncharacterized protein</fullName>
    </submittedName>
</protein>
<proteinExistence type="predicted"/>
<dbReference type="Gramene" id="OPUNC06G09550.1">
    <property type="protein sequence ID" value="OPUNC06G09550.1"/>
    <property type="gene ID" value="OPUNC06G09550"/>
</dbReference>
<evidence type="ECO:0000313" key="2">
    <source>
        <dbReference type="Proteomes" id="UP000026962"/>
    </source>
</evidence>
<name>A0A0E0LA61_ORYPU</name>
<evidence type="ECO:0000313" key="1">
    <source>
        <dbReference type="EnsemblPlants" id="OPUNC06G09550.1"/>
    </source>
</evidence>
<accession>A0A0E0LA61</accession>